<dbReference type="Pfam" id="PF18289">
    <property type="entry name" value="HU-CCDC81_euk_2"/>
    <property type="match status" value="1"/>
</dbReference>
<dbReference type="InterPro" id="IPR040673">
    <property type="entry name" value="CCDC81_HU_dom_2"/>
</dbReference>
<organism evidence="2 3">
    <name type="scientific">Chloroceryle aenea</name>
    <name type="common">American pygmy kingfisher</name>
    <dbReference type="NCBI Taxonomy" id="176938"/>
    <lineage>
        <taxon>Eukaryota</taxon>
        <taxon>Metazoa</taxon>
        <taxon>Chordata</taxon>
        <taxon>Craniata</taxon>
        <taxon>Vertebrata</taxon>
        <taxon>Euteleostomi</taxon>
        <taxon>Archelosauria</taxon>
        <taxon>Archosauria</taxon>
        <taxon>Dinosauria</taxon>
        <taxon>Saurischia</taxon>
        <taxon>Theropoda</taxon>
        <taxon>Coelurosauria</taxon>
        <taxon>Aves</taxon>
        <taxon>Neognathae</taxon>
        <taxon>Neoaves</taxon>
        <taxon>Telluraves</taxon>
        <taxon>Coraciimorphae</taxon>
        <taxon>Coraciiformes</taxon>
        <taxon>Cerylidae</taxon>
        <taxon>Chloroceryle</taxon>
    </lineage>
</organism>
<keyword evidence="3" id="KW-1185">Reference proteome</keyword>
<feature type="domain" description="CCDC81 HU" evidence="1">
    <location>
        <begin position="5"/>
        <end position="75"/>
    </location>
</feature>
<proteinExistence type="predicted"/>
<sequence>FKKVSVSYKNIHSGIPYSKQTVENCMQETLNFFYYILRNREDTNFVLKDIGTLVIRGTEVTMAYCKDFILSLSESTYVVEKLLTVSLL</sequence>
<accession>A0A7K9UJT9</accession>
<dbReference type="AlphaFoldDB" id="A0A7K9UJT9"/>
<comment type="caution">
    <text evidence="2">The sequence shown here is derived from an EMBL/GenBank/DDBJ whole genome shotgun (WGS) entry which is preliminary data.</text>
</comment>
<evidence type="ECO:0000259" key="1">
    <source>
        <dbReference type="Pfam" id="PF18289"/>
    </source>
</evidence>
<gene>
    <name evidence="2" type="primary">Ccdc81_0</name>
    <name evidence="2" type="ORF">CHLAEN_R13785</name>
</gene>
<reference evidence="2 3" key="1">
    <citation type="submission" date="2019-09" db="EMBL/GenBank/DDBJ databases">
        <title>Bird 10,000 Genomes (B10K) Project - Family phase.</title>
        <authorList>
            <person name="Zhang G."/>
        </authorList>
    </citation>
    <scope>NUCLEOTIDE SEQUENCE [LARGE SCALE GENOMIC DNA]</scope>
    <source>
        <strain evidence="2">B10K-DU-001-61</strain>
        <tissue evidence="2">Muscle</tissue>
    </source>
</reference>
<protein>
    <submittedName>
        <fullName evidence="2">CCD81 protein</fullName>
    </submittedName>
</protein>
<dbReference type="OrthoDB" id="125906at2759"/>
<evidence type="ECO:0000313" key="2">
    <source>
        <dbReference type="EMBL" id="NXI60862.1"/>
    </source>
</evidence>
<evidence type="ECO:0000313" key="3">
    <source>
        <dbReference type="Proteomes" id="UP000579406"/>
    </source>
</evidence>
<dbReference type="EMBL" id="VWZY01017527">
    <property type="protein sequence ID" value="NXI60862.1"/>
    <property type="molecule type" value="Genomic_DNA"/>
</dbReference>
<feature type="non-terminal residue" evidence="2">
    <location>
        <position position="1"/>
    </location>
</feature>
<feature type="non-terminal residue" evidence="2">
    <location>
        <position position="88"/>
    </location>
</feature>
<dbReference type="Proteomes" id="UP000579406">
    <property type="component" value="Unassembled WGS sequence"/>
</dbReference>
<name>A0A7K9UJT9_9AVES</name>